<dbReference type="Proteomes" id="UP000182744">
    <property type="component" value="Unassembled WGS sequence"/>
</dbReference>
<gene>
    <name evidence="6" type="ORF">R6G71_06670</name>
    <name evidence="7" type="ORF">SAMN05421878_1059</name>
</gene>
<evidence type="ECO:0000256" key="1">
    <source>
        <dbReference type="ARBA" id="ARBA00001933"/>
    </source>
</evidence>
<reference evidence="8" key="2">
    <citation type="submission" date="2016-10" db="EMBL/GenBank/DDBJ databases">
        <authorList>
            <person name="Varghese N."/>
        </authorList>
    </citation>
    <scope>NUCLEOTIDE SEQUENCE [LARGE SCALE GENOMIC DNA]</scope>
    <source>
        <strain evidence="8">DSM 20639</strain>
    </source>
</reference>
<dbReference type="PIRSF" id="PIRSF000521">
    <property type="entry name" value="Transaminase_4ab_Lys_Orn"/>
    <property type="match status" value="1"/>
</dbReference>
<dbReference type="InterPro" id="IPR049704">
    <property type="entry name" value="Aminotrans_3_PPA_site"/>
</dbReference>
<sequence length="386" mass="40172">MKSYQERYEAVMMRTFPTPARQLVRGEGVYVWDSEGRRYLDLLAGIAVNSTGHSHPQVVAALREQLGQLVHTSNFFATAPQLALAEKLAEIIAEAGYTQPARVFFTNSGTEANEAALKIARAHKPGGKILGLEGSFHGRTFGALSVTSKASLREPFAPLVGQTGLVPATVAGIESGVDESVAALFVEPIQGEAGVVPLAPEVLQAARQACDRHNALLIIDEVQTGVGRTGSWLASSETVRGDVVTLAKGLGSGVPVGACIGIGKAGELLGPGDHGSTFGGNPLATRAALATLEVISGYLQSGHVQATGTWLQEELSAAGYAVRGKGLLLGIAVEDAPALAAELLEAGFIVNPANANTLRIAPPLGITRAELAPFTEFMREKAALRG</sequence>
<evidence type="ECO:0000256" key="4">
    <source>
        <dbReference type="ARBA" id="ARBA00022898"/>
    </source>
</evidence>
<organism evidence="7 8">
    <name type="scientific">Actinobaculum suis</name>
    <dbReference type="NCBI Taxonomy" id="1657"/>
    <lineage>
        <taxon>Bacteria</taxon>
        <taxon>Bacillati</taxon>
        <taxon>Actinomycetota</taxon>
        <taxon>Actinomycetes</taxon>
        <taxon>Actinomycetales</taxon>
        <taxon>Actinomycetaceae</taxon>
        <taxon>Actinobaculum</taxon>
    </lineage>
</organism>
<evidence type="ECO:0000256" key="2">
    <source>
        <dbReference type="ARBA" id="ARBA00022576"/>
    </source>
</evidence>
<evidence type="ECO:0000256" key="5">
    <source>
        <dbReference type="RuleBase" id="RU003560"/>
    </source>
</evidence>
<evidence type="ECO:0000256" key="3">
    <source>
        <dbReference type="ARBA" id="ARBA00022679"/>
    </source>
</evidence>
<dbReference type="AlphaFoldDB" id="A0A1G7BI78"/>
<dbReference type="EMBL" id="JAWNFU010000004">
    <property type="protein sequence ID" value="MDY5153724.1"/>
    <property type="molecule type" value="Genomic_DNA"/>
</dbReference>
<evidence type="ECO:0000313" key="8">
    <source>
        <dbReference type="Proteomes" id="UP000182744"/>
    </source>
</evidence>
<dbReference type="PROSITE" id="PS00600">
    <property type="entry name" value="AA_TRANSFER_CLASS_3"/>
    <property type="match status" value="1"/>
</dbReference>
<dbReference type="InterPro" id="IPR015421">
    <property type="entry name" value="PyrdxlP-dep_Trfase_major"/>
</dbReference>
<dbReference type="Proteomes" id="UP001273799">
    <property type="component" value="Unassembled WGS sequence"/>
</dbReference>
<dbReference type="InterPro" id="IPR050103">
    <property type="entry name" value="Class-III_PLP-dep_AT"/>
</dbReference>
<dbReference type="SUPFAM" id="SSF53383">
    <property type="entry name" value="PLP-dependent transferases"/>
    <property type="match status" value="1"/>
</dbReference>
<dbReference type="Gene3D" id="3.40.640.10">
    <property type="entry name" value="Type I PLP-dependent aspartate aminotransferase-like (Major domain)"/>
    <property type="match status" value="1"/>
</dbReference>
<dbReference type="InterPro" id="IPR005814">
    <property type="entry name" value="Aminotrans_3"/>
</dbReference>
<dbReference type="GO" id="GO:0003992">
    <property type="term" value="F:N2-acetyl-L-ornithine:2-oxoglutarate 5-aminotransferase activity"/>
    <property type="evidence" value="ECO:0007669"/>
    <property type="project" value="UniProtKB-EC"/>
</dbReference>
<dbReference type="Gene3D" id="3.90.1150.10">
    <property type="entry name" value="Aspartate Aminotransferase, domain 1"/>
    <property type="match status" value="1"/>
</dbReference>
<name>A0A1G7BI78_9ACTO</name>
<proteinExistence type="inferred from homology"/>
<protein>
    <submittedName>
        <fullName evidence="7">Acetylornithine aminotransferase</fullName>
    </submittedName>
    <submittedName>
        <fullName evidence="6">Acetylornithine transaminase</fullName>
        <ecNumber evidence="6">2.6.1.11</ecNumber>
    </submittedName>
</protein>
<comment type="similarity">
    <text evidence="5">Belongs to the class-III pyridoxal-phosphate-dependent aminotransferase family.</text>
</comment>
<dbReference type="CDD" id="cd00610">
    <property type="entry name" value="OAT_like"/>
    <property type="match status" value="1"/>
</dbReference>
<accession>A0A1G7BI78</accession>
<dbReference type="RefSeq" id="WP_074661778.1">
    <property type="nucleotide sequence ID" value="NZ_FNAU01000005.1"/>
</dbReference>
<dbReference type="FunFam" id="3.40.640.10:FF:000004">
    <property type="entry name" value="Acetylornithine aminotransferase"/>
    <property type="match status" value="1"/>
</dbReference>
<keyword evidence="2 7" id="KW-0032">Aminotransferase</keyword>
<dbReference type="NCBIfam" id="NF002874">
    <property type="entry name" value="PRK03244.1"/>
    <property type="match status" value="1"/>
</dbReference>
<dbReference type="EMBL" id="FNAU01000005">
    <property type="protein sequence ID" value="SDE26672.1"/>
    <property type="molecule type" value="Genomic_DNA"/>
</dbReference>
<dbReference type="InterPro" id="IPR015424">
    <property type="entry name" value="PyrdxlP-dep_Trfase"/>
</dbReference>
<keyword evidence="4 5" id="KW-0663">Pyridoxal phosphate</keyword>
<dbReference type="GO" id="GO:0042802">
    <property type="term" value="F:identical protein binding"/>
    <property type="evidence" value="ECO:0007669"/>
    <property type="project" value="TreeGrafter"/>
</dbReference>
<dbReference type="EC" id="2.6.1.11" evidence="6"/>
<dbReference type="PANTHER" id="PTHR11986:SF79">
    <property type="entry name" value="ACETYLORNITHINE AMINOTRANSFERASE, MITOCHONDRIAL"/>
    <property type="match status" value="1"/>
</dbReference>
<evidence type="ECO:0000313" key="7">
    <source>
        <dbReference type="EMBL" id="SDE26672.1"/>
    </source>
</evidence>
<reference evidence="7" key="1">
    <citation type="submission" date="2016-10" db="EMBL/GenBank/DDBJ databases">
        <authorList>
            <person name="de Groot N.N."/>
        </authorList>
    </citation>
    <scope>NUCLEOTIDE SEQUENCE [LARGE SCALE GENOMIC DNA]</scope>
    <source>
        <strain evidence="7">DSM 20639</strain>
    </source>
</reference>
<evidence type="ECO:0000313" key="6">
    <source>
        <dbReference type="EMBL" id="MDY5153724.1"/>
    </source>
</evidence>
<dbReference type="Pfam" id="PF00202">
    <property type="entry name" value="Aminotran_3"/>
    <property type="match status" value="1"/>
</dbReference>
<keyword evidence="8" id="KW-1185">Reference proteome</keyword>
<dbReference type="InterPro" id="IPR015422">
    <property type="entry name" value="PyrdxlP-dep_Trfase_small"/>
</dbReference>
<reference evidence="6" key="3">
    <citation type="submission" date="2023-10" db="EMBL/GenBank/DDBJ databases">
        <title>Whole Genome based description of the genera Actinobaculum and Actinotignum reveals a complex phylogenetic relationship within the species included in the genus Actinotignum.</title>
        <authorList>
            <person name="Jensen C.S."/>
            <person name="Dargis R."/>
            <person name="Kemp M."/>
            <person name="Christensen J.J."/>
        </authorList>
    </citation>
    <scope>NUCLEOTIDE SEQUENCE</scope>
    <source>
        <strain evidence="6">Actinobaculum_suis_CCUG19206T</strain>
    </source>
</reference>
<dbReference type="PANTHER" id="PTHR11986">
    <property type="entry name" value="AMINOTRANSFERASE CLASS III"/>
    <property type="match status" value="1"/>
</dbReference>
<keyword evidence="3 7" id="KW-0808">Transferase</keyword>
<dbReference type="GO" id="GO:0030170">
    <property type="term" value="F:pyridoxal phosphate binding"/>
    <property type="evidence" value="ECO:0007669"/>
    <property type="project" value="InterPro"/>
</dbReference>
<comment type="cofactor">
    <cofactor evidence="1">
        <name>pyridoxal 5'-phosphate</name>
        <dbReference type="ChEBI" id="CHEBI:597326"/>
    </cofactor>
</comment>